<dbReference type="InterPro" id="IPR020846">
    <property type="entry name" value="MFS_dom"/>
</dbReference>
<evidence type="ECO:0000256" key="2">
    <source>
        <dbReference type="ARBA" id="ARBA00022448"/>
    </source>
</evidence>
<feature type="transmembrane region" description="Helical" evidence="7">
    <location>
        <begin position="320"/>
        <end position="340"/>
    </location>
</feature>
<evidence type="ECO:0000256" key="4">
    <source>
        <dbReference type="ARBA" id="ARBA00022692"/>
    </source>
</evidence>
<dbReference type="Gene3D" id="1.20.1720.10">
    <property type="entry name" value="Multidrug resistance protein D"/>
    <property type="match status" value="1"/>
</dbReference>
<feature type="transmembrane region" description="Helical" evidence="7">
    <location>
        <begin position="224"/>
        <end position="240"/>
    </location>
</feature>
<feature type="domain" description="Major facilitator superfamily (MFS) profile" evidence="8">
    <location>
        <begin position="14"/>
        <end position="453"/>
    </location>
</feature>
<evidence type="ECO:0000313" key="9">
    <source>
        <dbReference type="EMBL" id="SFA46435.1"/>
    </source>
</evidence>
<dbReference type="Gene3D" id="1.20.1250.20">
    <property type="entry name" value="MFS general substrate transporter like domains"/>
    <property type="match status" value="1"/>
</dbReference>
<dbReference type="SUPFAM" id="SSF103473">
    <property type="entry name" value="MFS general substrate transporter"/>
    <property type="match status" value="1"/>
</dbReference>
<feature type="transmembrane region" description="Helical" evidence="7">
    <location>
        <begin position="138"/>
        <end position="157"/>
    </location>
</feature>
<dbReference type="PROSITE" id="PS50850">
    <property type="entry name" value="MFS"/>
    <property type="match status" value="1"/>
</dbReference>
<feature type="transmembrane region" description="Helical" evidence="7">
    <location>
        <begin position="428"/>
        <end position="447"/>
    </location>
</feature>
<dbReference type="InterPro" id="IPR004638">
    <property type="entry name" value="EmrB-like"/>
</dbReference>
<organism evidence="9 10">
    <name type="scientific">Rhodococcoides kroppenstedtii</name>
    <dbReference type="NCBI Taxonomy" id="293050"/>
    <lineage>
        <taxon>Bacteria</taxon>
        <taxon>Bacillati</taxon>
        <taxon>Actinomycetota</taxon>
        <taxon>Actinomycetes</taxon>
        <taxon>Mycobacteriales</taxon>
        <taxon>Nocardiaceae</taxon>
        <taxon>Rhodococcoides</taxon>
    </lineage>
</organism>
<evidence type="ECO:0000259" key="8">
    <source>
        <dbReference type="PROSITE" id="PS50850"/>
    </source>
</evidence>
<reference evidence="9 10" key="1">
    <citation type="submission" date="2016-10" db="EMBL/GenBank/DDBJ databases">
        <authorList>
            <person name="de Groot N.N."/>
        </authorList>
    </citation>
    <scope>NUCLEOTIDE SEQUENCE [LARGE SCALE GENOMIC DNA]</scope>
    <source>
        <strain evidence="9 10">DSM 44908</strain>
    </source>
</reference>
<evidence type="ECO:0000256" key="1">
    <source>
        <dbReference type="ARBA" id="ARBA00004651"/>
    </source>
</evidence>
<feature type="transmembrane region" description="Helical" evidence="7">
    <location>
        <begin position="105"/>
        <end position="126"/>
    </location>
</feature>
<dbReference type="Pfam" id="PF07690">
    <property type="entry name" value="MFS_1"/>
    <property type="match status" value="1"/>
</dbReference>
<accession>A0A1I0T3T7</accession>
<feature type="transmembrane region" description="Helical" evidence="7">
    <location>
        <begin position="352"/>
        <end position="376"/>
    </location>
</feature>
<gene>
    <name evidence="9" type="ORF">SAMN05444374_10433</name>
</gene>
<name>A0A1I0T3T7_9NOCA</name>
<dbReference type="PANTHER" id="PTHR42718:SF42">
    <property type="entry name" value="EXPORT PROTEIN"/>
    <property type="match status" value="1"/>
</dbReference>
<feature type="transmembrane region" description="Helical" evidence="7">
    <location>
        <begin position="397"/>
        <end position="416"/>
    </location>
</feature>
<dbReference type="GeneID" id="85485191"/>
<protein>
    <submittedName>
        <fullName evidence="9">Drug resistance transporter, EmrB/QacA subfamily</fullName>
    </submittedName>
</protein>
<feature type="transmembrane region" description="Helical" evidence="7">
    <location>
        <begin position="200"/>
        <end position="218"/>
    </location>
</feature>
<dbReference type="RefSeq" id="WP_068360589.1">
    <property type="nucleotide sequence ID" value="NZ_FOJN01000004.1"/>
</dbReference>
<evidence type="ECO:0000256" key="5">
    <source>
        <dbReference type="ARBA" id="ARBA00022989"/>
    </source>
</evidence>
<evidence type="ECO:0000313" key="10">
    <source>
        <dbReference type="Proteomes" id="UP000182054"/>
    </source>
</evidence>
<dbReference type="InterPro" id="IPR036259">
    <property type="entry name" value="MFS_trans_sf"/>
</dbReference>
<proteinExistence type="predicted"/>
<dbReference type="PRINTS" id="PR01036">
    <property type="entry name" value="TCRTETB"/>
</dbReference>
<dbReference type="Proteomes" id="UP000182054">
    <property type="component" value="Unassembled WGS sequence"/>
</dbReference>
<dbReference type="InterPro" id="IPR011701">
    <property type="entry name" value="MFS"/>
</dbReference>
<dbReference type="OrthoDB" id="7375466at2"/>
<keyword evidence="5 7" id="KW-1133">Transmembrane helix</keyword>
<dbReference type="GO" id="GO:0005886">
    <property type="term" value="C:plasma membrane"/>
    <property type="evidence" value="ECO:0007669"/>
    <property type="project" value="UniProtKB-SubCell"/>
</dbReference>
<dbReference type="NCBIfam" id="TIGR00711">
    <property type="entry name" value="efflux_EmrB"/>
    <property type="match status" value="1"/>
</dbReference>
<dbReference type="GO" id="GO:0022857">
    <property type="term" value="F:transmembrane transporter activity"/>
    <property type="evidence" value="ECO:0007669"/>
    <property type="project" value="InterPro"/>
</dbReference>
<feature type="transmembrane region" description="Helical" evidence="7">
    <location>
        <begin position="260"/>
        <end position="282"/>
    </location>
</feature>
<keyword evidence="4 7" id="KW-0812">Transmembrane</keyword>
<feature type="transmembrane region" description="Helical" evidence="7">
    <location>
        <begin position="50"/>
        <end position="68"/>
    </location>
</feature>
<keyword evidence="6 7" id="KW-0472">Membrane</keyword>
<sequence>MDAPRLRTPRGRWIVAATVLGSSLTMLDGTVVNIALPAIAADLGATVSGLQWTVTGYTLTLAAFVLLGGSLGDRYGRARLFAVGTVWFTAASVACALAPTVDALVAARVTQGIGAALLTPGSLAILSASLDPRDRGAAIGLWSGLGGVAAAVGPVLGGWLVDLAGWRSVFWINVPLGVVVLAVTARHVPESRDPDATGRLDWFGAALVVAAFAAVTFGAIDANAVAVGLGLVGVGVFAAWQRRAHHPLVAPALFSSRTFVGANVVTVAAYAALGGVFFLLLLQLQTALGYDAITAGVATLPITAAMLLLSSRTGALADRIGPRIPMTVGPIVAALGLALMTRIHPGATYVGAVLPAVVVFGVGLSILVAPLTAAAIGSVPSEHAGAASAVNNAVARTAQLLAVAALPGLVGITGTLDADTVGRGFTSAMWICVALLLAAATAAFALVRTPVRV</sequence>
<dbReference type="CDD" id="cd17321">
    <property type="entry name" value="MFS_MMR_MDR_like"/>
    <property type="match status" value="1"/>
</dbReference>
<keyword evidence="2" id="KW-0813">Transport</keyword>
<evidence type="ECO:0000256" key="3">
    <source>
        <dbReference type="ARBA" id="ARBA00022475"/>
    </source>
</evidence>
<keyword evidence="3" id="KW-1003">Cell membrane</keyword>
<feature type="transmembrane region" description="Helical" evidence="7">
    <location>
        <begin position="80"/>
        <end position="99"/>
    </location>
</feature>
<dbReference type="PANTHER" id="PTHR42718">
    <property type="entry name" value="MAJOR FACILITATOR SUPERFAMILY MULTIDRUG TRANSPORTER MFSC"/>
    <property type="match status" value="1"/>
</dbReference>
<feature type="transmembrane region" description="Helical" evidence="7">
    <location>
        <begin position="288"/>
        <end position="308"/>
    </location>
</feature>
<feature type="transmembrane region" description="Helical" evidence="7">
    <location>
        <begin position="169"/>
        <end position="188"/>
    </location>
</feature>
<comment type="subcellular location">
    <subcellularLocation>
        <location evidence="1">Cell membrane</location>
        <topology evidence="1">Multi-pass membrane protein</topology>
    </subcellularLocation>
</comment>
<evidence type="ECO:0000256" key="7">
    <source>
        <dbReference type="SAM" id="Phobius"/>
    </source>
</evidence>
<dbReference type="AlphaFoldDB" id="A0A1I0T3T7"/>
<dbReference type="EMBL" id="FOJN01000004">
    <property type="protein sequence ID" value="SFA46435.1"/>
    <property type="molecule type" value="Genomic_DNA"/>
</dbReference>
<evidence type="ECO:0000256" key="6">
    <source>
        <dbReference type="ARBA" id="ARBA00023136"/>
    </source>
</evidence>